<feature type="compositionally biased region" description="Basic and acidic residues" evidence="1">
    <location>
        <begin position="135"/>
        <end position="152"/>
    </location>
</feature>
<reference evidence="2" key="1">
    <citation type="submission" date="2014-02" db="EMBL/GenBank/DDBJ databases">
        <title>The Genome Sequence of Trichophyton rubrum (morphotype fischeri) CBS 288.86.</title>
        <authorList>
            <consortium name="The Broad Institute Genomics Platform"/>
            <person name="Cuomo C.A."/>
            <person name="White T.C."/>
            <person name="Graser Y."/>
            <person name="Martinez-Rossi N."/>
            <person name="Heitman J."/>
            <person name="Young S.K."/>
            <person name="Zeng Q."/>
            <person name="Gargeya S."/>
            <person name="Abouelleil A."/>
            <person name="Alvarado L."/>
            <person name="Chapman S.B."/>
            <person name="Gainer-Dewar J."/>
            <person name="Goldberg J."/>
            <person name="Griggs A."/>
            <person name="Gujja S."/>
            <person name="Hansen M."/>
            <person name="Howarth C."/>
            <person name="Imamovic A."/>
            <person name="Larimer J."/>
            <person name="Martinez D."/>
            <person name="Murphy C."/>
            <person name="Pearson M.D."/>
            <person name="Persinoti G."/>
            <person name="Poon T."/>
            <person name="Priest M."/>
            <person name="Roberts A.D."/>
            <person name="Saif S."/>
            <person name="Shea T.D."/>
            <person name="Sykes S.N."/>
            <person name="Wortman J."/>
            <person name="Nusbaum C."/>
            <person name="Birren B."/>
        </authorList>
    </citation>
    <scope>NUCLEOTIDE SEQUENCE [LARGE SCALE GENOMIC DNA]</scope>
    <source>
        <strain evidence="2">CBS 288.86</strain>
    </source>
</reference>
<feature type="compositionally biased region" description="Basic residues" evidence="1">
    <location>
        <begin position="116"/>
        <end position="128"/>
    </location>
</feature>
<evidence type="ECO:0000313" key="2">
    <source>
        <dbReference type="EMBL" id="EZF57249.1"/>
    </source>
</evidence>
<feature type="compositionally biased region" description="Basic and acidic residues" evidence="1">
    <location>
        <begin position="101"/>
        <end position="115"/>
    </location>
</feature>
<organism evidence="2">
    <name type="scientific">Trichophyton rubrum CBS 288.86</name>
    <dbReference type="NCBI Taxonomy" id="1215330"/>
    <lineage>
        <taxon>Eukaryota</taxon>
        <taxon>Fungi</taxon>
        <taxon>Dikarya</taxon>
        <taxon>Ascomycota</taxon>
        <taxon>Pezizomycotina</taxon>
        <taxon>Eurotiomycetes</taxon>
        <taxon>Eurotiomycetidae</taxon>
        <taxon>Onygenales</taxon>
        <taxon>Arthrodermataceae</taxon>
        <taxon>Trichophyton</taxon>
    </lineage>
</organism>
<name>A0A022WG19_TRIRU</name>
<sequence>MISSLASAWMAYGVPLGGMHFQQTSNRISRTAQHPESMGLAMSVRKENHTPLTSAAGARCLIWREALDILQHLAACPTIFGPPKPGSVPKKGQARGKKKREKETERGKKKGEVHGKKQYRKRKEKKKVWSTLLNRPDKQRDDRTGRRGDWAHLHPHTLRLTEEHREHRTM</sequence>
<gene>
    <name evidence="2" type="ORF">H103_00478</name>
</gene>
<dbReference type="Proteomes" id="UP000023758">
    <property type="component" value="Unassembled WGS sequence"/>
</dbReference>
<proteinExistence type="predicted"/>
<dbReference type="AlphaFoldDB" id="A0A022WG19"/>
<dbReference type="HOGENOM" id="CLU_111694_0_0_1"/>
<accession>A0A022WG19</accession>
<evidence type="ECO:0000256" key="1">
    <source>
        <dbReference type="SAM" id="MobiDB-lite"/>
    </source>
</evidence>
<dbReference type="EMBL" id="KK207696">
    <property type="protein sequence ID" value="EZF57249.1"/>
    <property type="molecule type" value="Genomic_DNA"/>
</dbReference>
<feature type="region of interest" description="Disordered" evidence="1">
    <location>
        <begin position="78"/>
        <end position="154"/>
    </location>
</feature>
<protein>
    <submittedName>
        <fullName evidence="2">Uncharacterized protein</fullName>
    </submittedName>
</protein>